<dbReference type="AlphaFoldDB" id="A0A4Q7KBR1"/>
<name>A0A4Q7KBR1_9PSEU</name>
<dbReference type="EMBL" id="SGWQ01000017">
    <property type="protein sequence ID" value="RZS30408.1"/>
    <property type="molecule type" value="Genomic_DNA"/>
</dbReference>
<gene>
    <name evidence="1" type="ORF">EV193_117106</name>
</gene>
<organism evidence="1 2">
    <name type="scientific">Herbihabitans rhizosphaerae</name>
    <dbReference type="NCBI Taxonomy" id="1872711"/>
    <lineage>
        <taxon>Bacteria</taxon>
        <taxon>Bacillati</taxon>
        <taxon>Actinomycetota</taxon>
        <taxon>Actinomycetes</taxon>
        <taxon>Pseudonocardiales</taxon>
        <taxon>Pseudonocardiaceae</taxon>
        <taxon>Herbihabitans</taxon>
    </lineage>
</organism>
<evidence type="ECO:0000313" key="2">
    <source>
        <dbReference type="Proteomes" id="UP000294257"/>
    </source>
</evidence>
<protein>
    <submittedName>
        <fullName evidence="1">Uncharacterized protein</fullName>
    </submittedName>
</protein>
<dbReference type="Proteomes" id="UP000294257">
    <property type="component" value="Unassembled WGS sequence"/>
</dbReference>
<comment type="caution">
    <text evidence="1">The sequence shown here is derived from an EMBL/GenBank/DDBJ whole genome shotgun (WGS) entry which is preliminary data.</text>
</comment>
<accession>A0A4Q7KBR1</accession>
<reference evidence="1 2" key="1">
    <citation type="submission" date="2019-02" db="EMBL/GenBank/DDBJ databases">
        <title>Genomic Encyclopedia of Type Strains, Phase IV (KMG-IV): sequencing the most valuable type-strain genomes for metagenomic binning, comparative biology and taxonomic classification.</title>
        <authorList>
            <person name="Goeker M."/>
        </authorList>
    </citation>
    <scope>NUCLEOTIDE SEQUENCE [LARGE SCALE GENOMIC DNA]</scope>
    <source>
        <strain evidence="1 2">DSM 101727</strain>
    </source>
</reference>
<proteinExistence type="predicted"/>
<sequence length="47" mass="5098">MEAKIADLEIIRGSLREAMAAGCDDVPSCADHPDCPLPFAEVIRRLT</sequence>
<evidence type="ECO:0000313" key="1">
    <source>
        <dbReference type="EMBL" id="RZS30408.1"/>
    </source>
</evidence>
<keyword evidence="2" id="KW-1185">Reference proteome</keyword>